<dbReference type="SUPFAM" id="SSF57667">
    <property type="entry name" value="beta-beta-alpha zinc fingers"/>
    <property type="match status" value="3"/>
</dbReference>
<evidence type="ECO:0000256" key="11">
    <source>
        <dbReference type="ARBA" id="ARBA00023305"/>
    </source>
</evidence>
<sequence>MITGTGRLVARTVAVYGIYPFPQPPTLPPNRMDNSYALNSPEGSPEDVWRHGGSPTSGGHRDLELSNVPWGRKWSGVASLWNRRGHERSGLPTAGVRLPAQRPVAVLSSVLQLPMAPKFHHKQQLVQIDIHTIKTKRKKRDYPLFKAEKSPHDIADALLSLKHAVVHPQFGGPLSPLSPPPMPHLGHGHCPPGQVHASQRLQCRGGVGVGSQLPHQYAHQYPESCPSPAVQVPPSHPPPPSHHPAQASMPFPAMSVNVSMSMNVGVPPNLGGATYNCGPPHPQQWPPPPLQAPPPSPPPPLGSQYHHHHHHHHQVPTGNLHSNWLQSASGQYPGYSPSQLSGGQTHPHVMPSYTSASYTFGSDFRSPMATEARSFYYHKPASAACTGAVDSFKDSTRYCPMRHPHPHLHGHNHGAATVGLNKRSKFLSDKVAMAAAAAAAVSVSGGGASAAGMMMGVGVGEGGTVGHHAHGHHHHHHHHHHQGLLKTNLCRICGKTYARPSTLKTHLRTHSGEKPYKCSTCSKSFSQAANLTAHIRTHSGEKPFRCPVCDRRFSQSSSVTTHMRTHSGDRPYRCRLCKKAFSDSSTLTKHLRIHSGEKPYQCKLCLLRFSQSGNLNRHMRVHANQT</sequence>
<evidence type="ECO:0000256" key="13">
    <source>
        <dbReference type="ARBA" id="ARBA00067600"/>
    </source>
</evidence>
<accession>A0A2T7PAV1</accession>
<comment type="subcellular location">
    <subcellularLocation>
        <location evidence="1">Nucleus</location>
    </subcellularLocation>
</comment>
<feature type="domain" description="C2H2-type" evidence="16">
    <location>
        <begin position="544"/>
        <end position="571"/>
    </location>
</feature>
<dbReference type="InterPro" id="IPR036236">
    <property type="entry name" value="Znf_C2H2_sf"/>
</dbReference>
<evidence type="ECO:0000256" key="9">
    <source>
        <dbReference type="ARBA" id="ARBA00023163"/>
    </source>
</evidence>
<keyword evidence="6" id="KW-0862">Zinc</keyword>
<feature type="region of interest" description="Disordered" evidence="15">
    <location>
        <begin position="273"/>
        <end position="330"/>
    </location>
</feature>
<feature type="compositionally biased region" description="Polar residues" evidence="15">
    <location>
        <begin position="316"/>
        <end position="330"/>
    </location>
</feature>
<evidence type="ECO:0000256" key="7">
    <source>
        <dbReference type="ARBA" id="ARBA00023015"/>
    </source>
</evidence>
<feature type="compositionally biased region" description="Polar residues" evidence="15">
    <location>
        <begin position="32"/>
        <end position="42"/>
    </location>
</feature>
<evidence type="ECO:0000256" key="3">
    <source>
        <dbReference type="ARBA" id="ARBA00022723"/>
    </source>
</evidence>
<dbReference type="GO" id="GO:0000981">
    <property type="term" value="F:DNA-binding transcription factor activity, RNA polymerase II-specific"/>
    <property type="evidence" value="ECO:0007669"/>
    <property type="project" value="TreeGrafter"/>
</dbReference>
<evidence type="ECO:0000256" key="15">
    <source>
        <dbReference type="SAM" id="MobiDB-lite"/>
    </source>
</evidence>
<evidence type="ECO:0000256" key="8">
    <source>
        <dbReference type="ARBA" id="ARBA00023125"/>
    </source>
</evidence>
<dbReference type="EMBL" id="PZQS01000005">
    <property type="protein sequence ID" value="PVD30554.1"/>
    <property type="molecule type" value="Genomic_DNA"/>
</dbReference>
<dbReference type="FunFam" id="3.30.160.60:FF:002343">
    <property type="entry name" value="Zinc finger protein 33A"/>
    <property type="match status" value="1"/>
</dbReference>
<comment type="function">
    <text evidence="12">Transcription factor required for gene expression specific to photoreceptor cells.</text>
</comment>
<evidence type="ECO:0000256" key="14">
    <source>
        <dbReference type="PROSITE-ProRule" id="PRU00042"/>
    </source>
</evidence>
<gene>
    <name evidence="17" type="ORF">C0Q70_09822</name>
</gene>
<evidence type="ECO:0000256" key="2">
    <source>
        <dbReference type="ARBA" id="ARBA00022606"/>
    </source>
</evidence>
<evidence type="ECO:0000256" key="6">
    <source>
        <dbReference type="ARBA" id="ARBA00022833"/>
    </source>
</evidence>
<dbReference type="PROSITE" id="PS50157">
    <property type="entry name" value="ZINC_FINGER_C2H2_2"/>
    <property type="match status" value="5"/>
</dbReference>
<dbReference type="GO" id="GO:0003677">
    <property type="term" value="F:DNA binding"/>
    <property type="evidence" value="ECO:0007669"/>
    <property type="project" value="UniProtKB-KW"/>
</dbReference>
<dbReference type="Pfam" id="PF00096">
    <property type="entry name" value="zf-C2H2"/>
    <property type="match status" value="5"/>
</dbReference>
<feature type="domain" description="C2H2-type" evidence="16">
    <location>
        <begin position="488"/>
        <end position="515"/>
    </location>
</feature>
<evidence type="ECO:0000313" key="17">
    <source>
        <dbReference type="EMBL" id="PVD30554.1"/>
    </source>
</evidence>
<feature type="domain" description="C2H2-type" evidence="16">
    <location>
        <begin position="516"/>
        <end position="543"/>
    </location>
</feature>
<dbReference type="GO" id="GO:0005634">
    <property type="term" value="C:nucleus"/>
    <property type="evidence" value="ECO:0007669"/>
    <property type="project" value="UniProtKB-SubCell"/>
</dbReference>
<protein>
    <recommendedName>
        <fullName evidence="13">Protein glass</fullName>
    </recommendedName>
</protein>
<keyword evidence="11" id="KW-0844">Vision</keyword>
<keyword evidence="7" id="KW-0805">Transcription regulation</keyword>
<evidence type="ECO:0000256" key="5">
    <source>
        <dbReference type="ARBA" id="ARBA00022771"/>
    </source>
</evidence>
<keyword evidence="3" id="KW-0479">Metal-binding</keyword>
<dbReference type="OrthoDB" id="8113227at2759"/>
<name>A0A2T7PAV1_POMCA</name>
<evidence type="ECO:0000256" key="12">
    <source>
        <dbReference type="ARBA" id="ARBA00058744"/>
    </source>
</evidence>
<feature type="region of interest" description="Disordered" evidence="15">
    <location>
        <begin position="28"/>
        <end position="64"/>
    </location>
</feature>
<evidence type="ECO:0000313" key="18">
    <source>
        <dbReference type="Proteomes" id="UP000245119"/>
    </source>
</evidence>
<keyword evidence="5 14" id="KW-0863">Zinc-finger</keyword>
<dbReference type="FunFam" id="3.30.160.60:FF:000875">
    <property type="entry name" value="zinc finger protein 236 isoform X7"/>
    <property type="match status" value="1"/>
</dbReference>
<evidence type="ECO:0000256" key="4">
    <source>
        <dbReference type="ARBA" id="ARBA00022737"/>
    </source>
</evidence>
<proteinExistence type="predicted"/>
<dbReference type="PANTHER" id="PTHR24394">
    <property type="entry name" value="ZINC FINGER PROTEIN"/>
    <property type="match status" value="1"/>
</dbReference>
<feature type="domain" description="C2H2-type" evidence="16">
    <location>
        <begin position="572"/>
        <end position="599"/>
    </location>
</feature>
<keyword evidence="9" id="KW-0804">Transcription</keyword>
<dbReference type="AlphaFoldDB" id="A0A2T7PAV1"/>
<evidence type="ECO:0000256" key="10">
    <source>
        <dbReference type="ARBA" id="ARBA00023242"/>
    </source>
</evidence>
<dbReference type="PANTHER" id="PTHR24394:SF44">
    <property type="entry name" value="ZINC FINGER PROTEIN 271-LIKE"/>
    <property type="match status" value="1"/>
</dbReference>
<feature type="domain" description="C2H2-type" evidence="16">
    <location>
        <begin position="600"/>
        <end position="626"/>
    </location>
</feature>
<evidence type="ECO:0000256" key="1">
    <source>
        <dbReference type="ARBA" id="ARBA00004123"/>
    </source>
</evidence>
<dbReference type="GO" id="GO:0008270">
    <property type="term" value="F:zinc ion binding"/>
    <property type="evidence" value="ECO:0007669"/>
    <property type="project" value="UniProtKB-KW"/>
</dbReference>
<dbReference type="GO" id="GO:0007601">
    <property type="term" value="P:visual perception"/>
    <property type="evidence" value="ECO:0007669"/>
    <property type="project" value="UniProtKB-KW"/>
</dbReference>
<dbReference type="InterPro" id="IPR013087">
    <property type="entry name" value="Znf_C2H2_type"/>
</dbReference>
<keyword evidence="4" id="KW-0677">Repeat</keyword>
<keyword evidence="18" id="KW-1185">Reference proteome</keyword>
<dbReference type="FunFam" id="3.30.160.60:FF:001159">
    <property type="entry name" value="Protein glass"/>
    <property type="match status" value="1"/>
</dbReference>
<evidence type="ECO:0000259" key="16">
    <source>
        <dbReference type="PROSITE" id="PS50157"/>
    </source>
</evidence>
<reference evidence="17 18" key="1">
    <citation type="submission" date="2018-04" db="EMBL/GenBank/DDBJ databases">
        <title>The genome of golden apple snail Pomacea canaliculata provides insight into stress tolerance and invasive adaptation.</title>
        <authorList>
            <person name="Liu C."/>
            <person name="Liu B."/>
            <person name="Ren Y."/>
            <person name="Zhang Y."/>
            <person name="Wang H."/>
            <person name="Li S."/>
            <person name="Jiang F."/>
            <person name="Yin L."/>
            <person name="Zhang G."/>
            <person name="Qian W."/>
            <person name="Fan W."/>
        </authorList>
    </citation>
    <scope>NUCLEOTIDE SEQUENCE [LARGE SCALE GENOMIC DNA]</scope>
    <source>
        <strain evidence="17">SZHN2017</strain>
        <tissue evidence="17">Muscle</tissue>
    </source>
</reference>
<keyword evidence="10" id="KW-0539">Nucleus</keyword>
<dbReference type="Gene3D" id="3.30.160.60">
    <property type="entry name" value="Classic Zinc Finger"/>
    <property type="match status" value="5"/>
</dbReference>
<feature type="region of interest" description="Disordered" evidence="15">
    <location>
        <begin position="218"/>
        <end position="249"/>
    </location>
</feature>
<dbReference type="SMART" id="SM00355">
    <property type="entry name" value="ZnF_C2H2"/>
    <property type="match status" value="5"/>
</dbReference>
<feature type="compositionally biased region" description="Pro residues" evidence="15">
    <location>
        <begin position="279"/>
        <end position="301"/>
    </location>
</feature>
<comment type="caution">
    <text evidence="17">The sequence shown here is derived from an EMBL/GenBank/DDBJ whole genome shotgun (WGS) entry which is preliminary data.</text>
</comment>
<keyword evidence="2" id="KW-0716">Sensory transduction</keyword>
<organism evidence="17 18">
    <name type="scientific">Pomacea canaliculata</name>
    <name type="common">Golden apple snail</name>
    <dbReference type="NCBI Taxonomy" id="400727"/>
    <lineage>
        <taxon>Eukaryota</taxon>
        <taxon>Metazoa</taxon>
        <taxon>Spiralia</taxon>
        <taxon>Lophotrochozoa</taxon>
        <taxon>Mollusca</taxon>
        <taxon>Gastropoda</taxon>
        <taxon>Caenogastropoda</taxon>
        <taxon>Architaenioglossa</taxon>
        <taxon>Ampullarioidea</taxon>
        <taxon>Ampullariidae</taxon>
        <taxon>Pomacea</taxon>
    </lineage>
</organism>
<dbReference type="FunFam" id="3.30.160.60:FF:000096">
    <property type="entry name" value="Zinc finger and BTB domain-containing protein 18 isoform 1"/>
    <property type="match status" value="1"/>
</dbReference>
<dbReference type="Proteomes" id="UP000245119">
    <property type="component" value="Linkage Group LG5"/>
</dbReference>
<dbReference type="PROSITE" id="PS00028">
    <property type="entry name" value="ZINC_FINGER_C2H2_1"/>
    <property type="match status" value="5"/>
</dbReference>
<keyword evidence="8" id="KW-0238">DNA-binding</keyword>
<feature type="compositionally biased region" description="Basic residues" evidence="15">
    <location>
        <begin position="305"/>
        <end position="314"/>
    </location>
</feature>
<dbReference type="FunFam" id="3.30.160.60:FF:000310">
    <property type="entry name" value="GLIS family zinc finger 2"/>
    <property type="match status" value="1"/>
</dbReference>